<dbReference type="KEGG" id="psym:J1N51_08925"/>
<gene>
    <name evidence="2" type="ORF">J1N51_08925</name>
</gene>
<evidence type="ECO:0000313" key="2">
    <source>
        <dbReference type="EMBL" id="QTH62888.1"/>
    </source>
</evidence>
<dbReference type="SUPFAM" id="SSF56601">
    <property type="entry name" value="beta-lactamase/transpeptidase-like"/>
    <property type="match status" value="1"/>
</dbReference>
<feature type="domain" description="Beta-lactamase-related" evidence="1">
    <location>
        <begin position="94"/>
        <end position="374"/>
    </location>
</feature>
<dbReference type="GO" id="GO:0016787">
    <property type="term" value="F:hydrolase activity"/>
    <property type="evidence" value="ECO:0007669"/>
    <property type="project" value="UniProtKB-KW"/>
</dbReference>
<dbReference type="Gene3D" id="3.40.710.10">
    <property type="entry name" value="DD-peptidase/beta-lactamase superfamily"/>
    <property type="match status" value="1"/>
</dbReference>
<sequence length="397" mass="44227">MWKWITGALVIALSVVWLSLDKHVRYLILNPPNNLNVLFWTQEQRDAGFQSIDKLPVVPKNNIKKGEDVRPLPKGNPLPLGPDFDALFTSQRIGAMLVLHQGKLRFERYGLDSDAHSKWTSFSVAKSFTSTLVGAALKDGYIKSLDDKVTDYVTSMKGSAYDQVTIKQLITMTSGVAWNEDYLDPNSDVSKFNFHQAEDGLDVTASYMRKLKRDKPPGTFWRYSTGETNLIGLVVRKAVNKPLAEYLSETIWSSIGAESDASWVLGDTGSEIGGCCIQATTRDFLRFGQFILEGARRDGKQVVSEGWVESATTAHVATDSDSEWYGYQWWVNRDGSFEAKGIFGQGIIIDRERGLVIAINGNWPSALGDKEVADKHKLITLIREAIDSEQHITSANP</sequence>
<dbReference type="PANTHER" id="PTHR43283:SF14">
    <property type="entry name" value="BLL8153 PROTEIN"/>
    <property type="match status" value="1"/>
</dbReference>
<evidence type="ECO:0000259" key="1">
    <source>
        <dbReference type="Pfam" id="PF00144"/>
    </source>
</evidence>
<keyword evidence="3" id="KW-1185">Reference proteome</keyword>
<dbReference type="InterPro" id="IPR050789">
    <property type="entry name" value="Diverse_Enzym_Activities"/>
</dbReference>
<organism evidence="2 3">
    <name type="scientific">Psychrosphaera ytuae</name>
    <dbReference type="NCBI Taxonomy" id="2820710"/>
    <lineage>
        <taxon>Bacteria</taxon>
        <taxon>Pseudomonadati</taxon>
        <taxon>Pseudomonadota</taxon>
        <taxon>Gammaproteobacteria</taxon>
        <taxon>Alteromonadales</taxon>
        <taxon>Pseudoalteromonadaceae</taxon>
        <taxon>Psychrosphaera</taxon>
    </lineage>
</organism>
<dbReference type="InterPro" id="IPR012338">
    <property type="entry name" value="Beta-lactam/transpept-like"/>
</dbReference>
<keyword evidence="2" id="KW-0378">Hydrolase</keyword>
<evidence type="ECO:0000313" key="3">
    <source>
        <dbReference type="Proteomes" id="UP000682739"/>
    </source>
</evidence>
<dbReference type="Pfam" id="PF00144">
    <property type="entry name" value="Beta-lactamase"/>
    <property type="match status" value="1"/>
</dbReference>
<dbReference type="EMBL" id="CP072110">
    <property type="protein sequence ID" value="QTH62888.1"/>
    <property type="molecule type" value="Genomic_DNA"/>
</dbReference>
<proteinExistence type="predicted"/>
<dbReference type="AlphaFoldDB" id="A0A975D9U1"/>
<protein>
    <submittedName>
        <fullName evidence="2">Serine hydrolase</fullName>
    </submittedName>
</protein>
<dbReference type="PANTHER" id="PTHR43283">
    <property type="entry name" value="BETA-LACTAMASE-RELATED"/>
    <property type="match status" value="1"/>
</dbReference>
<dbReference type="InterPro" id="IPR001466">
    <property type="entry name" value="Beta-lactam-related"/>
</dbReference>
<accession>A0A975D9U1</accession>
<dbReference type="RefSeq" id="WP_208830532.1">
    <property type="nucleotide sequence ID" value="NZ_CP072110.1"/>
</dbReference>
<dbReference type="Proteomes" id="UP000682739">
    <property type="component" value="Chromosome"/>
</dbReference>
<reference evidence="2" key="1">
    <citation type="submission" date="2021-03" db="EMBL/GenBank/DDBJ databases">
        <title>Description of Psychrosphaera ytuae sp. nov. isolated from deep sea sediment of South China Sea.</title>
        <authorList>
            <person name="Zhang J."/>
            <person name="Xu X.-D."/>
        </authorList>
    </citation>
    <scope>NUCLEOTIDE SEQUENCE</scope>
    <source>
        <strain evidence="2">MTZ26</strain>
    </source>
</reference>
<name>A0A975D9U1_9GAMM</name>